<sequence length="42" mass="4766">MPLIKRLNARALAILGAGKYNDGFVLLLHKKTKFSFFESLEN</sequence>
<keyword evidence="2" id="KW-1185">Reference proteome</keyword>
<dbReference type="AlphaFoldDB" id="A0A067W6E9"/>
<organism evidence="1 2">
    <name type="scientific">Bartonella koehlerae C-29</name>
    <dbReference type="NCBI Taxonomy" id="1134510"/>
    <lineage>
        <taxon>Bacteria</taxon>
        <taxon>Pseudomonadati</taxon>
        <taxon>Pseudomonadota</taxon>
        <taxon>Alphaproteobacteria</taxon>
        <taxon>Hyphomicrobiales</taxon>
        <taxon>Bartonellaceae</taxon>
        <taxon>Bartonella</taxon>
    </lineage>
</organism>
<reference evidence="1 2" key="1">
    <citation type="submission" date="2012-04" db="EMBL/GenBank/DDBJ databases">
        <title>The Genome Sequence of Bartonella koehlerae C-29.</title>
        <authorList>
            <consortium name="The Broad Institute Genome Sequencing Platform"/>
            <consortium name="The Broad Institute Genome Sequencing Center for Infectious Disease"/>
            <person name="Feldgarden M."/>
            <person name="Kirby J."/>
            <person name="Kosoy M."/>
            <person name="Birtles R."/>
            <person name="Probert W.S."/>
            <person name="Chiaraviglio L."/>
            <person name="Walker B."/>
            <person name="Young S.K."/>
            <person name="Zeng Q."/>
            <person name="Gargeya S."/>
            <person name="Fitzgerald M."/>
            <person name="Haas B."/>
            <person name="Abouelleil A."/>
            <person name="Alvarado L."/>
            <person name="Arachchi H.M."/>
            <person name="Berlin A.M."/>
            <person name="Chapman S.B."/>
            <person name="Goldberg J."/>
            <person name="Griggs A."/>
            <person name="Gujja S."/>
            <person name="Hansen M."/>
            <person name="Howarth C."/>
            <person name="Imamovic A."/>
            <person name="Larimer J."/>
            <person name="McCowen C."/>
            <person name="Montmayeur A."/>
            <person name="Murphy C."/>
            <person name="Neiman D."/>
            <person name="Pearson M."/>
            <person name="Priest M."/>
            <person name="Roberts A."/>
            <person name="Saif S."/>
            <person name="Shea T."/>
            <person name="Sisk P."/>
            <person name="Sykes S."/>
            <person name="Wortman J."/>
            <person name="Nusbaum C."/>
            <person name="Birren B."/>
        </authorList>
    </citation>
    <scope>NUCLEOTIDE SEQUENCE [LARGE SCALE GENOMIC DNA]</scope>
    <source>
        <strain evidence="1 2">C-29</strain>
    </source>
</reference>
<gene>
    <name evidence="1" type="ORF">O9A_00634</name>
</gene>
<comment type="caution">
    <text evidence="1">The sequence shown here is derived from an EMBL/GenBank/DDBJ whole genome shotgun (WGS) entry which is preliminary data.</text>
</comment>
<dbReference type="PATRIC" id="fig|1134510.3.peg.740"/>
<accession>A0A067W6E9</accession>
<name>A0A067W6E9_9HYPH</name>
<proteinExistence type="predicted"/>
<dbReference type="Proteomes" id="UP000027015">
    <property type="component" value="Unassembled WGS sequence"/>
</dbReference>
<evidence type="ECO:0000313" key="1">
    <source>
        <dbReference type="EMBL" id="KEC55354.1"/>
    </source>
</evidence>
<evidence type="ECO:0000313" key="2">
    <source>
        <dbReference type="Proteomes" id="UP000027015"/>
    </source>
</evidence>
<dbReference type="EMBL" id="AHPL01000007">
    <property type="protein sequence ID" value="KEC55354.1"/>
    <property type="molecule type" value="Genomic_DNA"/>
</dbReference>
<dbReference type="HOGENOM" id="CLU_178888_3_0_5"/>
<protein>
    <submittedName>
        <fullName evidence="1">Uncharacterized protein</fullName>
    </submittedName>
</protein>